<evidence type="ECO:0000256" key="1">
    <source>
        <dbReference type="SAM" id="MobiDB-lite"/>
    </source>
</evidence>
<keyword evidence="3" id="KW-1185">Reference proteome</keyword>
<gene>
    <name evidence="2" type="ORF">LSINAPIS_LOCUS14217</name>
</gene>
<sequence length="93" mass="10155">MSVSSAGTPDSFALLQLVANDSYRMGQFLIAAKAFHMLDRSPGCGMRVRPGCCSRQTQRCCRPQGCTGACERLEGSPSRRQHREAHHEVGSSE</sequence>
<evidence type="ECO:0000313" key="2">
    <source>
        <dbReference type="EMBL" id="VVD04469.1"/>
    </source>
</evidence>
<accession>A0A5E4R524</accession>
<organism evidence="2 3">
    <name type="scientific">Leptidea sinapis</name>
    <dbReference type="NCBI Taxonomy" id="189913"/>
    <lineage>
        <taxon>Eukaryota</taxon>
        <taxon>Metazoa</taxon>
        <taxon>Ecdysozoa</taxon>
        <taxon>Arthropoda</taxon>
        <taxon>Hexapoda</taxon>
        <taxon>Insecta</taxon>
        <taxon>Pterygota</taxon>
        <taxon>Neoptera</taxon>
        <taxon>Endopterygota</taxon>
        <taxon>Lepidoptera</taxon>
        <taxon>Glossata</taxon>
        <taxon>Ditrysia</taxon>
        <taxon>Papilionoidea</taxon>
        <taxon>Pieridae</taxon>
        <taxon>Dismorphiinae</taxon>
        <taxon>Leptidea</taxon>
    </lineage>
</organism>
<reference evidence="2 3" key="1">
    <citation type="submission" date="2017-07" db="EMBL/GenBank/DDBJ databases">
        <authorList>
            <person name="Talla V."/>
            <person name="Backstrom N."/>
        </authorList>
    </citation>
    <scope>NUCLEOTIDE SEQUENCE [LARGE SCALE GENOMIC DNA]</scope>
</reference>
<proteinExistence type="predicted"/>
<dbReference type="EMBL" id="FZQP02006870">
    <property type="protein sequence ID" value="VVD04469.1"/>
    <property type="molecule type" value="Genomic_DNA"/>
</dbReference>
<evidence type="ECO:0000313" key="3">
    <source>
        <dbReference type="Proteomes" id="UP000324832"/>
    </source>
</evidence>
<name>A0A5E4R524_9NEOP</name>
<feature type="region of interest" description="Disordered" evidence="1">
    <location>
        <begin position="72"/>
        <end position="93"/>
    </location>
</feature>
<protein>
    <submittedName>
        <fullName evidence="2">Uncharacterized protein</fullName>
    </submittedName>
</protein>
<dbReference type="AlphaFoldDB" id="A0A5E4R524"/>
<dbReference type="Proteomes" id="UP000324832">
    <property type="component" value="Unassembled WGS sequence"/>
</dbReference>